<dbReference type="GO" id="GO:0016020">
    <property type="term" value="C:membrane"/>
    <property type="evidence" value="ECO:0007669"/>
    <property type="project" value="GOC"/>
</dbReference>
<evidence type="ECO:0000256" key="5">
    <source>
        <dbReference type="ARBA" id="ARBA00023098"/>
    </source>
</evidence>
<name>A0A1G6HRV3_9GAMM</name>
<feature type="domain" description="UDP-3-O-[3-hydroxymyristoyl] glucosamine N-acyltransferase non-repeat region" evidence="8">
    <location>
        <begin position="22"/>
        <end position="90"/>
    </location>
</feature>
<evidence type="ECO:0000256" key="3">
    <source>
        <dbReference type="ARBA" id="ARBA00022679"/>
    </source>
</evidence>
<dbReference type="Gene3D" id="1.20.5.170">
    <property type="match status" value="1"/>
</dbReference>
<dbReference type="OrthoDB" id="9784739at2"/>
<comment type="similarity">
    <text evidence="7">Belongs to the transferase hexapeptide repeat family. LpxD subfamily.</text>
</comment>
<feature type="domain" description="Mannose-1-phosphate guanyltransferase C-terminal" evidence="9">
    <location>
        <begin position="104"/>
        <end position="181"/>
    </location>
</feature>
<evidence type="ECO:0000256" key="6">
    <source>
        <dbReference type="ARBA" id="ARBA00023315"/>
    </source>
</evidence>
<dbReference type="GO" id="GO:0016410">
    <property type="term" value="F:N-acyltransferase activity"/>
    <property type="evidence" value="ECO:0007669"/>
    <property type="project" value="InterPro"/>
</dbReference>
<accession>A0A1G6HRV3</accession>
<evidence type="ECO:0000256" key="2">
    <source>
        <dbReference type="ARBA" id="ARBA00022556"/>
    </source>
</evidence>
<evidence type="ECO:0000259" key="8">
    <source>
        <dbReference type="Pfam" id="PF04613"/>
    </source>
</evidence>
<keyword evidence="2 7" id="KW-0441">Lipid A biosynthesis</keyword>
<dbReference type="GO" id="GO:0009245">
    <property type="term" value="P:lipid A biosynthetic process"/>
    <property type="evidence" value="ECO:0007669"/>
    <property type="project" value="UniProtKB-UniRule"/>
</dbReference>
<evidence type="ECO:0000256" key="7">
    <source>
        <dbReference type="HAMAP-Rule" id="MF_00523"/>
    </source>
</evidence>
<evidence type="ECO:0000259" key="9">
    <source>
        <dbReference type="Pfam" id="PF25087"/>
    </source>
</evidence>
<dbReference type="NCBIfam" id="TIGR01853">
    <property type="entry name" value="lipid_A_lpxD"/>
    <property type="match status" value="1"/>
</dbReference>
<keyword evidence="5 7" id="KW-0443">Lipid metabolism</keyword>
<comment type="catalytic activity">
    <reaction evidence="7">
        <text>a UDP-3-O-[(3R)-3-hydroxyacyl]-alpha-D-glucosamine + a (3R)-hydroxyacyl-[ACP] = a UDP-2-N,3-O-bis[(3R)-3-hydroxyacyl]-alpha-D-glucosamine + holo-[ACP] + H(+)</text>
        <dbReference type="Rhea" id="RHEA:53836"/>
        <dbReference type="Rhea" id="RHEA-COMP:9685"/>
        <dbReference type="Rhea" id="RHEA-COMP:9945"/>
        <dbReference type="ChEBI" id="CHEBI:15378"/>
        <dbReference type="ChEBI" id="CHEBI:64479"/>
        <dbReference type="ChEBI" id="CHEBI:78827"/>
        <dbReference type="ChEBI" id="CHEBI:137740"/>
        <dbReference type="ChEBI" id="CHEBI:137748"/>
        <dbReference type="EC" id="2.3.1.191"/>
    </reaction>
</comment>
<feature type="active site" description="Proton acceptor" evidence="7">
    <location>
        <position position="239"/>
    </location>
</feature>
<sequence>MSYSLEQLSRHVQGTVHGDSQFQIQQLKSLTQASSDDIAFVNGEKYLTQARQSQAGALIVSADLVTTLADQFQLIVVDSPYLAFAQMTHLFADQAEFEGVASTAKIHPSAIIGANVRIGDFAVIGANVRIGDNSQIFPQVHIAENVTIGHSAWIESHVSIFAKATIGDHVRIHANTVIGSEGFGFAPYQGQWHRIAQLGSVRIGNQVRVGSNCSIDRGALDDTVIDDGVILDNLVQVAHNVQIGKHSAVAAKTAIAGSTEIGANCIIGGASAIAGHLTIVDGVQLTGMSMVTKSILQAGVYSSGTGSLDNTAWKKAVVGFRQLSATPINALLKQIKLLTARVDQLESHPNNVDTTHERANTKPE</sequence>
<protein>
    <recommendedName>
        <fullName evidence="7">UDP-3-O-acylglucosamine N-acyltransferase</fullName>
        <ecNumber evidence="7">2.3.1.191</ecNumber>
    </recommendedName>
</protein>
<dbReference type="PANTHER" id="PTHR43378:SF2">
    <property type="entry name" value="UDP-3-O-ACYLGLUCOSAMINE N-ACYLTRANSFERASE 1, MITOCHONDRIAL-RELATED"/>
    <property type="match status" value="1"/>
</dbReference>
<dbReference type="InterPro" id="IPR018357">
    <property type="entry name" value="Hexapep_transf_CS"/>
</dbReference>
<comment type="pathway">
    <text evidence="7">Bacterial outer membrane biogenesis; LPS lipid A biosynthesis.</text>
</comment>
<dbReference type="PROSITE" id="PS00101">
    <property type="entry name" value="HEXAPEP_TRANSFERASES"/>
    <property type="match status" value="1"/>
</dbReference>
<evidence type="ECO:0000313" key="11">
    <source>
        <dbReference type="Proteomes" id="UP000242317"/>
    </source>
</evidence>
<dbReference type="Proteomes" id="UP000242317">
    <property type="component" value="Unassembled WGS sequence"/>
</dbReference>
<keyword evidence="11" id="KW-1185">Reference proteome</keyword>
<dbReference type="RefSeq" id="WP_092617119.1">
    <property type="nucleotide sequence ID" value="NZ_FMYK01000002.1"/>
</dbReference>
<dbReference type="Gene3D" id="3.40.1390.10">
    <property type="entry name" value="MurE/MurF, N-terminal domain"/>
    <property type="match status" value="1"/>
</dbReference>
<reference evidence="11" key="1">
    <citation type="submission" date="2016-09" db="EMBL/GenBank/DDBJ databases">
        <authorList>
            <person name="Varghese N."/>
            <person name="Submissions S."/>
        </authorList>
    </citation>
    <scope>NUCLEOTIDE SEQUENCE [LARGE SCALE GENOMIC DNA]</scope>
    <source>
        <strain evidence="11">ANC 3699</strain>
    </source>
</reference>
<keyword evidence="4 7" id="KW-0677">Repeat</keyword>
<comment type="subunit">
    <text evidence="7">Homotrimer.</text>
</comment>
<dbReference type="Gene3D" id="2.160.10.10">
    <property type="entry name" value="Hexapeptide repeat proteins"/>
    <property type="match status" value="1"/>
</dbReference>
<dbReference type="EMBL" id="FMYK01000002">
    <property type="protein sequence ID" value="SDB96226.1"/>
    <property type="molecule type" value="Genomic_DNA"/>
</dbReference>
<dbReference type="EC" id="2.3.1.191" evidence="7"/>
<dbReference type="SUPFAM" id="SSF51161">
    <property type="entry name" value="Trimeric LpxA-like enzymes"/>
    <property type="match status" value="1"/>
</dbReference>
<dbReference type="GO" id="GO:0103118">
    <property type="term" value="F:UDP-3-O-[(3R)-3-hydroxyacyl]-glucosamine N-acyltransferase activity"/>
    <property type="evidence" value="ECO:0007669"/>
    <property type="project" value="UniProtKB-EC"/>
</dbReference>
<dbReference type="InterPro" id="IPR011004">
    <property type="entry name" value="Trimer_LpxA-like_sf"/>
</dbReference>
<gene>
    <name evidence="7" type="primary">lpxD</name>
    <name evidence="10" type="ORF">SAMN05421749_102431</name>
</gene>
<proteinExistence type="inferred from homology"/>
<dbReference type="InterPro" id="IPR007691">
    <property type="entry name" value="LpxD"/>
</dbReference>
<dbReference type="InterPro" id="IPR020573">
    <property type="entry name" value="UDP_GlcNAc_AcTrfase_non-rep"/>
</dbReference>
<dbReference type="UniPathway" id="UPA00973"/>
<keyword evidence="3 7" id="KW-0808">Transferase</keyword>
<evidence type="ECO:0000313" key="10">
    <source>
        <dbReference type="EMBL" id="SDB96226.1"/>
    </source>
</evidence>
<evidence type="ECO:0000256" key="1">
    <source>
        <dbReference type="ARBA" id="ARBA00022516"/>
    </source>
</evidence>
<keyword evidence="1 7" id="KW-0444">Lipid biosynthesis</keyword>
<dbReference type="NCBIfam" id="NF002060">
    <property type="entry name" value="PRK00892.1"/>
    <property type="match status" value="1"/>
</dbReference>
<dbReference type="CDD" id="cd03352">
    <property type="entry name" value="LbH_LpxD"/>
    <property type="match status" value="1"/>
</dbReference>
<keyword evidence="6 7" id="KW-0012">Acyltransferase</keyword>
<comment type="function">
    <text evidence="7">Catalyzes the N-acylation of UDP-3-O-acylglucosamine using 3-hydroxyacyl-ACP as the acyl donor. Is involved in the biosynthesis of lipid A, a phosphorylated glycolipid that anchors the lipopolysaccharide to the outer membrane of the cell.</text>
</comment>
<organism evidence="10 11">
    <name type="scientific">Acinetobacter marinus</name>
    <dbReference type="NCBI Taxonomy" id="281375"/>
    <lineage>
        <taxon>Bacteria</taxon>
        <taxon>Pseudomonadati</taxon>
        <taxon>Pseudomonadota</taxon>
        <taxon>Gammaproteobacteria</taxon>
        <taxon>Moraxellales</taxon>
        <taxon>Moraxellaceae</taxon>
        <taxon>Acinetobacter</taxon>
    </lineage>
</organism>
<dbReference type="AlphaFoldDB" id="A0A1G6HRV3"/>
<dbReference type="PANTHER" id="PTHR43378">
    <property type="entry name" value="UDP-3-O-ACYLGLUCOSAMINE N-ACYLTRANSFERASE"/>
    <property type="match status" value="1"/>
</dbReference>
<dbReference type="Pfam" id="PF25087">
    <property type="entry name" value="GMPPB_C"/>
    <property type="match status" value="1"/>
</dbReference>
<dbReference type="Pfam" id="PF04613">
    <property type="entry name" value="LpxD"/>
    <property type="match status" value="1"/>
</dbReference>
<dbReference type="HAMAP" id="MF_00523">
    <property type="entry name" value="LpxD"/>
    <property type="match status" value="1"/>
</dbReference>
<evidence type="ECO:0000256" key="4">
    <source>
        <dbReference type="ARBA" id="ARBA00022737"/>
    </source>
</evidence>
<dbReference type="InterPro" id="IPR056729">
    <property type="entry name" value="GMPPB_C"/>
</dbReference>